<evidence type="ECO:0000259" key="5">
    <source>
        <dbReference type="Pfam" id="PF04055"/>
    </source>
</evidence>
<reference evidence="6" key="2">
    <citation type="journal article" date="2021" name="PeerJ">
        <title>Extensive microbial diversity within the chicken gut microbiome revealed by metagenomics and culture.</title>
        <authorList>
            <person name="Gilroy R."/>
            <person name="Ravi A."/>
            <person name="Getino M."/>
            <person name="Pursley I."/>
            <person name="Horton D.L."/>
            <person name="Alikhan N.F."/>
            <person name="Baker D."/>
            <person name="Gharbi K."/>
            <person name="Hall N."/>
            <person name="Watson M."/>
            <person name="Adriaenssens E.M."/>
            <person name="Foster-Nyarko E."/>
            <person name="Jarju S."/>
            <person name="Secka A."/>
            <person name="Antonio M."/>
            <person name="Oren A."/>
            <person name="Chaudhuri R.R."/>
            <person name="La Ragione R."/>
            <person name="Hildebrand F."/>
            <person name="Pallen M.J."/>
        </authorList>
    </citation>
    <scope>NUCLEOTIDE SEQUENCE</scope>
    <source>
        <strain evidence="6">CHK176-6737</strain>
    </source>
</reference>
<feature type="domain" description="Radical SAM core" evidence="5">
    <location>
        <begin position="14"/>
        <end position="148"/>
    </location>
</feature>
<dbReference type="PANTHER" id="PTHR11228">
    <property type="entry name" value="RADICAL SAM DOMAIN PROTEIN"/>
    <property type="match status" value="1"/>
</dbReference>
<dbReference type="GO" id="GO:0046872">
    <property type="term" value="F:metal ion binding"/>
    <property type="evidence" value="ECO:0007669"/>
    <property type="project" value="UniProtKB-KW"/>
</dbReference>
<dbReference type="InterPro" id="IPR058240">
    <property type="entry name" value="rSAM_sf"/>
</dbReference>
<dbReference type="InterPro" id="IPR007197">
    <property type="entry name" value="rSAM"/>
</dbReference>
<name>A0A9D1MUI0_9FIRM</name>
<dbReference type="InterPro" id="IPR050377">
    <property type="entry name" value="Radical_SAM_PqqE_MftC-like"/>
</dbReference>
<keyword evidence="1" id="KW-0949">S-adenosyl-L-methionine</keyword>
<dbReference type="CDD" id="cd01335">
    <property type="entry name" value="Radical_SAM"/>
    <property type="match status" value="1"/>
</dbReference>
<dbReference type="Proteomes" id="UP000824125">
    <property type="component" value="Unassembled WGS sequence"/>
</dbReference>
<dbReference type="Gene3D" id="3.20.20.70">
    <property type="entry name" value="Aldolase class I"/>
    <property type="match status" value="1"/>
</dbReference>
<evidence type="ECO:0000313" key="6">
    <source>
        <dbReference type="EMBL" id="HIU69278.1"/>
    </source>
</evidence>
<organism evidence="6 7">
    <name type="scientific">Candidatus Scybalenecus merdavium</name>
    <dbReference type="NCBI Taxonomy" id="2840939"/>
    <lineage>
        <taxon>Bacteria</taxon>
        <taxon>Bacillati</taxon>
        <taxon>Bacillota</taxon>
        <taxon>Clostridia</taxon>
        <taxon>Eubacteriales</taxon>
        <taxon>Oscillospiraceae</taxon>
        <taxon>Oscillospiraceae incertae sedis</taxon>
        <taxon>Candidatus Scybalenecus</taxon>
    </lineage>
</organism>
<evidence type="ECO:0000256" key="3">
    <source>
        <dbReference type="ARBA" id="ARBA00023004"/>
    </source>
</evidence>
<keyword evidence="3" id="KW-0408">Iron</keyword>
<keyword evidence="2" id="KW-0479">Metal-binding</keyword>
<dbReference type="SUPFAM" id="SSF102114">
    <property type="entry name" value="Radical SAM enzymes"/>
    <property type="match status" value="1"/>
</dbReference>
<dbReference type="SFLD" id="SFLDS00029">
    <property type="entry name" value="Radical_SAM"/>
    <property type="match status" value="1"/>
</dbReference>
<accession>A0A9D1MUI0</accession>
<evidence type="ECO:0000256" key="4">
    <source>
        <dbReference type="ARBA" id="ARBA00023014"/>
    </source>
</evidence>
<evidence type="ECO:0000256" key="1">
    <source>
        <dbReference type="ARBA" id="ARBA00022691"/>
    </source>
</evidence>
<dbReference type="AlphaFoldDB" id="A0A9D1MUI0"/>
<dbReference type="EMBL" id="DVNM01000027">
    <property type="protein sequence ID" value="HIU69278.1"/>
    <property type="molecule type" value="Genomic_DNA"/>
</dbReference>
<keyword evidence="4" id="KW-0411">Iron-sulfur</keyword>
<dbReference type="GO" id="GO:0051536">
    <property type="term" value="F:iron-sulfur cluster binding"/>
    <property type="evidence" value="ECO:0007669"/>
    <property type="project" value="UniProtKB-KW"/>
</dbReference>
<dbReference type="GO" id="GO:0003824">
    <property type="term" value="F:catalytic activity"/>
    <property type="evidence" value="ECO:0007669"/>
    <property type="project" value="InterPro"/>
</dbReference>
<dbReference type="PANTHER" id="PTHR11228:SF7">
    <property type="entry name" value="PQQA PEPTIDE CYCLASE"/>
    <property type="match status" value="1"/>
</dbReference>
<reference evidence="6" key="1">
    <citation type="submission" date="2020-10" db="EMBL/GenBank/DDBJ databases">
        <authorList>
            <person name="Gilroy R."/>
        </authorList>
    </citation>
    <scope>NUCLEOTIDE SEQUENCE</scope>
    <source>
        <strain evidence="6">CHK176-6737</strain>
    </source>
</reference>
<proteinExistence type="predicted"/>
<evidence type="ECO:0000313" key="7">
    <source>
        <dbReference type="Proteomes" id="UP000824125"/>
    </source>
</evidence>
<dbReference type="Pfam" id="PF04055">
    <property type="entry name" value="Radical_SAM"/>
    <property type="match status" value="1"/>
</dbReference>
<sequence length="316" mass="34693">MKTSPYLNIKRIEIVVTNRCNGQCLHCSAAENSHMLSRACIDANETAKVIQTLTQMFRVQSVMTFGGEPLLFPAAACTVHRAAADSGVPVRQVITNGCFAKDSAYLAKTAGQLQAAGVNEILLSVDAFHQKTLPLARVHTFAKSAKACGIPNICLHPAWVVERTHPNEYNRQTEQLLRAFSDLSLPVTQGNNIFLEGRAKKVLSSYYPKTQPAANAPCGTQPYTEPLDKVQTLSLTPQGEVMVCAFVIGNFYREDVKTILSRYDPYRDRFMRALLMGGAAALVKEAQKDGIFVPPGAQSTCALCRAVNRKRRDFVL</sequence>
<comment type="caution">
    <text evidence="6">The sequence shown here is derived from an EMBL/GenBank/DDBJ whole genome shotgun (WGS) entry which is preliminary data.</text>
</comment>
<evidence type="ECO:0000256" key="2">
    <source>
        <dbReference type="ARBA" id="ARBA00022723"/>
    </source>
</evidence>
<dbReference type="InterPro" id="IPR013785">
    <property type="entry name" value="Aldolase_TIM"/>
</dbReference>
<gene>
    <name evidence="6" type="ORF">IAD23_04895</name>
</gene>
<protein>
    <submittedName>
        <fullName evidence="6">Radical SAM protein</fullName>
    </submittedName>
</protein>